<dbReference type="RefSeq" id="WP_028126359.1">
    <property type="nucleotide sequence ID" value="NZ_PHNE01000002.1"/>
</dbReference>
<comment type="caution">
    <text evidence="5">The sequence shown here is derived from an EMBL/GenBank/DDBJ whole genome shotgun (WGS) entry which is preliminary data.</text>
</comment>
<evidence type="ECO:0000256" key="1">
    <source>
        <dbReference type="PIRSR" id="PIRSR000097-1"/>
    </source>
</evidence>
<organism evidence="5 6">
    <name type="scientific">Williamsoniiplasma lucivorax</name>
    <dbReference type="NCBI Taxonomy" id="209274"/>
    <lineage>
        <taxon>Bacteria</taxon>
        <taxon>Bacillati</taxon>
        <taxon>Mycoplasmatota</taxon>
        <taxon>Mollicutes</taxon>
        <taxon>Entomoplasmatales</taxon>
        <taxon>Williamsoniiplasma</taxon>
    </lineage>
</organism>
<feature type="domain" description="NADP-dependent oxidoreductase" evidence="4">
    <location>
        <begin position="10"/>
        <end position="249"/>
    </location>
</feature>
<dbReference type="InterPro" id="IPR036812">
    <property type="entry name" value="NAD(P)_OxRdtase_dom_sf"/>
</dbReference>
<sequence>MQKTYFGTMTKLEDTYEAVMHAFQAGYQKFDFAEVYHNQSEIGRAITDWFKQNPNLKRESYFFQSKVWVEDIDKHDVDQAIEKILQDLKLEYIDSLLVHRPSFNLENSLEAYKKLLEWKEKGIVKHVGVSNFEKEQILYLWASTTVKPEFHQFELNIHNQRWDRILFAQKYNIEIQAYGSFKGAYDSEEISQIAKNHKATNNQVILAWLNHYKINRVLKSTNFAHMQENIKPLDFKLTEEELATMKKLNRYDNYYTESVPSPLVKTFYEKIKR</sequence>
<dbReference type="InterPro" id="IPR020471">
    <property type="entry name" value="AKR"/>
</dbReference>
<evidence type="ECO:0000256" key="2">
    <source>
        <dbReference type="PIRSR" id="PIRSR000097-2"/>
    </source>
</evidence>
<protein>
    <submittedName>
        <fullName evidence="5">Aldo/keto reductase</fullName>
    </submittedName>
</protein>
<dbReference type="InterPro" id="IPR018170">
    <property type="entry name" value="Aldo/ket_reductase_CS"/>
</dbReference>
<dbReference type="GO" id="GO:0016491">
    <property type="term" value="F:oxidoreductase activity"/>
    <property type="evidence" value="ECO:0007669"/>
    <property type="project" value="InterPro"/>
</dbReference>
<accession>A0A2S5RDT9</accession>
<dbReference type="Gene3D" id="3.20.20.100">
    <property type="entry name" value="NADP-dependent oxidoreductase domain"/>
    <property type="match status" value="1"/>
</dbReference>
<feature type="binding site" evidence="2">
    <location>
        <position position="99"/>
    </location>
    <ligand>
        <name>substrate</name>
    </ligand>
</feature>
<dbReference type="PRINTS" id="PR00069">
    <property type="entry name" value="ALDKETRDTASE"/>
</dbReference>
<proteinExistence type="predicted"/>
<dbReference type="PIRSF" id="PIRSF000097">
    <property type="entry name" value="AKR"/>
    <property type="match status" value="1"/>
</dbReference>
<dbReference type="Proteomes" id="UP000237865">
    <property type="component" value="Unassembled WGS sequence"/>
</dbReference>
<dbReference type="Pfam" id="PF00248">
    <property type="entry name" value="Aldo_ket_red"/>
    <property type="match status" value="1"/>
</dbReference>
<keyword evidence="6" id="KW-1185">Reference proteome</keyword>
<dbReference type="PROSITE" id="PS00062">
    <property type="entry name" value="ALDOKETO_REDUCTASE_2"/>
    <property type="match status" value="1"/>
</dbReference>
<dbReference type="EMBL" id="PHNE01000002">
    <property type="protein sequence ID" value="PPE05481.1"/>
    <property type="molecule type" value="Genomic_DNA"/>
</dbReference>
<evidence type="ECO:0000256" key="3">
    <source>
        <dbReference type="PIRSR" id="PIRSR000097-3"/>
    </source>
</evidence>
<dbReference type="CDD" id="cd19071">
    <property type="entry name" value="AKR_AKR1-5-like"/>
    <property type="match status" value="1"/>
</dbReference>
<dbReference type="SUPFAM" id="SSF51430">
    <property type="entry name" value="NAD(P)-linked oxidoreductase"/>
    <property type="match status" value="1"/>
</dbReference>
<dbReference type="STRING" id="1399797.GCA_000518285_00158"/>
<dbReference type="PANTHER" id="PTHR11732">
    <property type="entry name" value="ALDO/KETO REDUCTASE"/>
    <property type="match status" value="1"/>
</dbReference>
<feature type="active site" description="Proton donor" evidence="1">
    <location>
        <position position="36"/>
    </location>
</feature>
<evidence type="ECO:0000313" key="5">
    <source>
        <dbReference type="EMBL" id="PPE05481.1"/>
    </source>
</evidence>
<dbReference type="AlphaFoldDB" id="A0A2S5RDT9"/>
<evidence type="ECO:0000313" key="6">
    <source>
        <dbReference type="Proteomes" id="UP000237865"/>
    </source>
</evidence>
<name>A0A2S5RDT9_9MOLU</name>
<feature type="site" description="Lowers pKa of active site Tyr" evidence="3">
    <location>
        <position position="66"/>
    </location>
</feature>
<gene>
    <name evidence="5" type="ORF">ELUCI_v1c05740</name>
</gene>
<dbReference type="InterPro" id="IPR023210">
    <property type="entry name" value="NADP_OxRdtase_dom"/>
</dbReference>
<reference evidence="5 6" key="1">
    <citation type="submission" date="2017-11" db="EMBL/GenBank/DDBJ databases">
        <title>Genome sequence of Entomoplasma lucivorax PIPN-2 (ATCC 49196).</title>
        <authorList>
            <person name="Lo W.-S."/>
            <person name="Gasparich G.E."/>
            <person name="Kuo C.-H."/>
        </authorList>
    </citation>
    <scope>NUCLEOTIDE SEQUENCE [LARGE SCALE GENOMIC DNA]</scope>
    <source>
        <strain evidence="5 6">PIPN-2</strain>
    </source>
</reference>
<evidence type="ECO:0000259" key="4">
    <source>
        <dbReference type="Pfam" id="PF00248"/>
    </source>
</evidence>